<sequence length="531" mass="61208">MKELISSAGLLHLYLNGYEEDGMLYTQQVNTYNHIEDGFYQQLMKTAEEADKDTKVVHIFAVAGIKEKVNQVLSIIEDELKSNYQRLLSGKKIKKASSKLDKTGNIFHRCVQEFFCEQPGHFPKRMYYDYDDFIVGGICCNHLSNEIGDSVINGICSLWLERESPALCGKQLMIRSFFMRDFIGRKVVAALPEIQTGAWRLLFEGGHQVLLSEEAPYMKETLHPDDLQAFCSSNLQSILLNPIYSYGKWFQPNDICEEWHKAFIYLCAVSDKEWDVPGISKVYEHFLSILEKNICTTMNAPPFISKEQYWNILLQYIHDFRKFLKGDDEPVISKDMYQTINTRYVYLPYLWQLVDIQMPQQRFLASEFHELINHAVDEKDTYKKGTLWEDTAAYMLSNVEGFKITGRRIRAGAQEIDLSVVNTSLDDEIWQLGAYILVECKNWTTHVNIHQIRNIAHISNMKGNKTAILFASNGLTEDAQEEISRLASEHLYVVCLTADELLQLNSAQECKDLIIAKWLYLQNSVDLASVI</sequence>
<comment type="caution">
    <text evidence="2">The sequence shown here is derived from an EMBL/GenBank/DDBJ whole genome shotgun (WGS) entry which is preliminary data.</text>
</comment>
<keyword evidence="2" id="KW-0255">Endonuclease</keyword>
<keyword evidence="2" id="KW-0378">Hydrolase</keyword>
<dbReference type="GO" id="GO:0003677">
    <property type="term" value="F:DNA binding"/>
    <property type="evidence" value="ECO:0007669"/>
    <property type="project" value="InterPro"/>
</dbReference>
<keyword evidence="2" id="KW-0540">Nuclease</keyword>
<reference evidence="2" key="1">
    <citation type="submission" date="2021-06" db="EMBL/GenBank/DDBJ databases">
        <title>Description of novel taxa of the family Lachnospiraceae.</title>
        <authorList>
            <person name="Chaplin A.V."/>
            <person name="Sokolova S.R."/>
            <person name="Pikina A.P."/>
            <person name="Korzhanova M."/>
            <person name="Belova V."/>
            <person name="Korostin D."/>
            <person name="Efimov B.A."/>
        </authorList>
    </citation>
    <scope>NUCLEOTIDE SEQUENCE</scope>
    <source>
        <strain evidence="2">ASD5720</strain>
    </source>
</reference>
<gene>
    <name evidence="2" type="ORF">KTH89_23270</name>
</gene>
<dbReference type="RefSeq" id="WP_238723285.1">
    <property type="nucleotide sequence ID" value="NZ_JAHQCW010000061.1"/>
</dbReference>
<organism evidence="2 3">
    <name type="scientific">Diplocloster agilis</name>
    <dbReference type="NCBI Taxonomy" id="2850323"/>
    <lineage>
        <taxon>Bacteria</taxon>
        <taxon>Bacillati</taxon>
        <taxon>Bacillota</taxon>
        <taxon>Clostridia</taxon>
        <taxon>Lachnospirales</taxon>
        <taxon>Lachnospiraceae</taxon>
        <taxon>Diplocloster</taxon>
    </lineage>
</organism>
<feature type="domain" description="Restriction endonuclease type IV Mrr" evidence="1">
    <location>
        <begin position="400"/>
        <end position="503"/>
    </location>
</feature>
<dbReference type="SUPFAM" id="SSF52980">
    <property type="entry name" value="Restriction endonuclease-like"/>
    <property type="match status" value="1"/>
</dbReference>
<evidence type="ECO:0000259" key="1">
    <source>
        <dbReference type="Pfam" id="PF04471"/>
    </source>
</evidence>
<proteinExistence type="predicted"/>
<dbReference type="GO" id="GO:0004519">
    <property type="term" value="F:endonuclease activity"/>
    <property type="evidence" value="ECO:0007669"/>
    <property type="project" value="UniProtKB-KW"/>
</dbReference>
<dbReference type="EMBL" id="JAHQCW010000061">
    <property type="protein sequence ID" value="MBU9739461.1"/>
    <property type="molecule type" value="Genomic_DNA"/>
</dbReference>
<accession>A0A949K7I6</accession>
<protein>
    <submittedName>
        <fullName evidence="2">Restriction endonuclease</fullName>
    </submittedName>
</protein>
<dbReference type="GO" id="GO:0009307">
    <property type="term" value="P:DNA restriction-modification system"/>
    <property type="evidence" value="ECO:0007669"/>
    <property type="project" value="InterPro"/>
</dbReference>
<dbReference type="InterPro" id="IPR011335">
    <property type="entry name" value="Restrct_endonuc-II-like"/>
</dbReference>
<dbReference type="AlphaFoldDB" id="A0A949K7I6"/>
<keyword evidence="3" id="KW-1185">Reference proteome</keyword>
<dbReference type="Pfam" id="PF04471">
    <property type="entry name" value="Mrr_cat"/>
    <property type="match status" value="1"/>
</dbReference>
<name>A0A949K7I6_9FIRM</name>
<evidence type="ECO:0000313" key="2">
    <source>
        <dbReference type="EMBL" id="MBU9739461.1"/>
    </source>
</evidence>
<dbReference type="Proteomes" id="UP000712157">
    <property type="component" value="Unassembled WGS sequence"/>
</dbReference>
<dbReference type="InterPro" id="IPR007560">
    <property type="entry name" value="Restrct_endonuc_IV_Mrr"/>
</dbReference>
<evidence type="ECO:0000313" key="3">
    <source>
        <dbReference type="Proteomes" id="UP000712157"/>
    </source>
</evidence>